<accession>Q4PJD4</accession>
<reference evidence="2" key="1">
    <citation type="journal article" date="2005" name="PLoS Biol.">
        <title>New insights into metabolic properties of marine bacteria encoding proteorhodopsins.</title>
        <authorList>
            <person name="Sabehi G."/>
            <person name="Loy A."/>
            <person name="Jung K.H."/>
            <person name="Partha R."/>
            <person name="Spudich J.L."/>
            <person name="Isaacson T."/>
            <person name="Hirschberg J."/>
            <person name="Wagner M."/>
            <person name="Beja O."/>
        </authorList>
    </citation>
    <scope>NUCLEOTIDE SEQUENCE</scope>
</reference>
<keyword evidence="1" id="KW-0472">Membrane</keyword>
<proteinExistence type="predicted"/>
<keyword evidence="1" id="KW-0812">Transmembrane</keyword>
<feature type="transmembrane region" description="Helical" evidence="1">
    <location>
        <begin position="54"/>
        <end position="80"/>
    </location>
</feature>
<dbReference type="AlphaFoldDB" id="Q4PJD4"/>
<keyword evidence="1" id="KW-1133">Transmembrane helix</keyword>
<sequence>MMTGFDDAGFIFGQMDQLARAKLALIFAIHLVCFVALLRVAATQPTSFLQRAPFLVGSLAGSAVGGVLLGGFVVAASILAGRHSGLATVLFLNAGVISLYVIEFTILLSRGFFRRLLDDALQPEIRVAISFIVMVNAGYFTLMFLKDILLSDSLGVR</sequence>
<feature type="transmembrane region" description="Helical" evidence="1">
    <location>
        <begin position="86"/>
        <end position="113"/>
    </location>
</feature>
<evidence type="ECO:0000256" key="1">
    <source>
        <dbReference type="SAM" id="Phobius"/>
    </source>
</evidence>
<evidence type="ECO:0000313" key="2">
    <source>
        <dbReference type="EMBL" id="AAY82843.1"/>
    </source>
</evidence>
<name>Q4PJD4_9BACT</name>
<dbReference type="EMBL" id="DQ088847">
    <property type="protein sequence ID" value="AAY82843.1"/>
    <property type="molecule type" value="Genomic_DNA"/>
</dbReference>
<feature type="transmembrane region" description="Helical" evidence="1">
    <location>
        <begin position="125"/>
        <end position="145"/>
    </location>
</feature>
<feature type="transmembrane region" description="Helical" evidence="1">
    <location>
        <begin position="23"/>
        <end position="42"/>
    </location>
</feature>
<protein>
    <submittedName>
        <fullName evidence="2">Uncharacterized protein</fullName>
    </submittedName>
</protein>
<organism evidence="2">
    <name type="scientific">uncultured bacterium MedeBAC46A06</name>
    <dbReference type="NCBI Taxonomy" id="332275"/>
    <lineage>
        <taxon>Bacteria</taxon>
        <taxon>environmental samples</taxon>
    </lineage>
</organism>